<feature type="transmembrane region" description="Helical" evidence="2">
    <location>
        <begin position="211"/>
        <end position="232"/>
    </location>
</feature>
<keyword evidence="2" id="KW-0812">Transmembrane</keyword>
<accession>A0A9Q6ZGD7</accession>
<dbReference type="Pfam" id="PF10101">
    <property type="entry name" value="DUF2339"/>
    <property type="match status" value="1"/>
</dbReference>
<dbReference type="PANTHER" id="PTHR38434:SF1">
    <property type="entry name" value="BLL2549 PROTEIN"/>
    <property type="match status" value="1"/>
</dbReference>
<evidence type="ECO:0000313" key="3">
    <source>
        <dbReference type="EMBL" id="QQT99743.1"/>
    </source>
</evidence>
<dbReference type="Proteomes" id="UP000596202">
    <property type="component" value="Chromosome"/>
</dbReference>
<feature type="transmembrane region" description="Helical" evidence="2">
    <location>
        <begin position="374"/>
        <end position="393"/>
    </location>
</feature>
<feature type="transmembrane region" description="Helical" evidence="2">
    <location>
        <begin position="399"/>
        <end position="418"/>
    </location>
</feature>
<organism evidence="3 4">
    <name type="scientific">Myroides odoratus</name>
    <name type="common">Flavobacterium odoratum</name>
    <dbReference type="NCBI Taxonomy" id="256"/>
    <lineage>
        <taxon>Bacteria</taxon>
        <taxon>Pseudomonadati</taxon>
        <taxon>Bacteroidota</taxon>
        <taxon>Flavobacteriia</taxon>
        <taxon>Flavobacteriales</taxon>
        <taxon>Flavobacteriaceae</taxon>
        <taxon>Myroides</taxon>
    </lineage>
</organism>
<feature type="transmembrane region" description="Helical" evidence="2">
    <location>
        <begin position="478"/>
        <end position="496"/>
    </location>
</feature>
<proteinExistence type="predicted"/>
<feature type="transmembrane region" description="Helical" evidence="2">
    <location>
        <begin position="266"/>
        <end position="283"/>
    </location>
</feature>
<feature type="transmembrane region" description="Helical" evidence="2">
    <location>
        <begin position="671"/>
        <end position="689"/>
    </location>
</feature>
<evidence type="ECO:0000256" key="1">
    <source>
        <dbReference type="SAM" id="Coils"/>
    </source>
</evidence>
<keyword evidence="2" id="KW-1133">Transmembrane helix</keyword>
<feature type="transmembrane region" description="Helical" evidence="2">
    <location>
        <begin position="342"/>
        <end position="362"/>
    </location>
</feature>
<feature type="transmembrane region" description="Helical" evidence="2">
    <location>
        <begin position="611"/>
        <end position="629"/>
    </location>
</feature>
<feature type="transmembrane region" description="Helical" evidence="2">
    <location>
        <begin position="516"/>
        <end position="544"/>
    </location>
</feature>
<sequence>MEFLILLILVIAMILLIRVTNKFDKVNTQLEQSNRMVDGLSHMLKKLQRDIDSLKGKEIGSTSTTAEQEVERVVVPPPIPTEHPVETILSPVEEEVIISEPVQTVVEPKEEILPPPIPTMADRVDQVADEVHSRGHAVVREQEDSKFVKALKELNWLNAIGVITLVLGIGFFVKYAIDQDWINEIGRVALGVAVGGIVAGIAHKLSTKYHVFSSVLMGGSLAILYTTITLAFREYQLFNQTVTFIILSVITVLAVCLSIAYKRQELAIFAFIGGMLAPLLISTGNGNHLVLFSYIFLLNTGVLIVAVRQRWLLVDKFSYVLTYLYLIAWIVLKVNKEYQADAIFFTSLFFLQFMVLLVLRYIKNSKEKSDVGQLLYITVVNFTSLICFFMIQANSMGTNYLGVIIVGMALINALFIVLTTRAKTAPIDKNFTYTLLAITIGLVSLAIPVQLSKVYITIVWAVEMSVLFWIWTRSKANLFRIGSIVLGVLTLVSYLMDIRSFNPTLIYDIEEDKNSIVDVLPIIINQYTLTGIVILLSFFFIYYITGKKPVVEEDTIGLKGMQQPTSAEIHKVLASLLLVLAYGIGFLEISYQVGARIEYPNLGVTDGIYKFFSLVTYTVVYAVIYLVFYKKKMTKLFYSINLAVSGILLLLFAIAVSSLRKDIFYFGEYSPAYFTLHLVAIGAFAYFYFRLYNNIQLLSVESYKWVHALLFASLVLLSSVELDNLVVWMVSTEETYKAVLSDVHAYGYPILWGLMAMLLMIIGMNKEKAELRKLSLISFGIIILKFYLYDVWRMNQGGKIASFVVLGVILLVVSFLLERIKLLLKDKEEQHREQ</sequence>
<feature type="transmembrane region" description="Helical" evidence="2">
    <location>
        <begin position="289"/>
        <end position="307"/>
    </location>
</feature>
<protein>
    <submittedName>
        <fullName evidence="3">DUF2339 domain-containing protein</fullName>
    </submittedName>
</protein>
<gene>
    <name evidence="3" type="ORF">I6I88_16480</name>
</gene>
<feature type="transmembrane region" description="Helical" evidence="2">
    <location>
        <begin position="709"/>
        <end position="731"/>
    </location>
</feature>
<feature type="transmembrane region" description="Helical" evidence="2">
    <location>
        <begin position="156"/>
        <end position="177"/>
    </location>
</feature>
<dbReference type="RefSeq" id="WP_002988080.1">
    <property type="nucleotide sequence ID" value="NZ_CP068108.1"/>
</dbReference>
<feature type="transmembrane region" description="Helical" evidence="2">
    <location>
        <begin position="319"/>
        <end position="336"/>
    </location>
</feature>
<feature type="transmembrane region" description="Helical" evidence="2">
    <location>
        <begin position="636"/>
        <end position="659"/>
    </location>
</feature>
<feature type="transmembrane region" description="Helical" evidence="2">
    <location>
        <begin position="572"/>
        <end position="591"/>
    </location>
</feature>
<feature type="transmembrane region" description="Helical" evidence="2">
    <location>
        <begin position="430"/>
        <end position="448"/>
    </location>
</feature>
<evidence type="ECO:0000256" key="2">
    <source>
        <dbReference type="SAM" id="Phobius"/>
    </source>
</evidence>
<keyword evidence="1" id="KW-0175">Coiled coil</keyword>
<feature type="transmembrane region" description="Helical" evidence="2">
    <location>
        <begin position="798"/>
        <end position="817"/>
    </location>
</feature>
<feature type="transmembrane region" description="Helical" evidence="2">
    <location>
        <begin position="238"/>
        <end position="259"/>
    </location>
</feature>
<dbReference type="GeneID" id="93529278"/>
<reference evidence="3 4" key="1">
    <citation type="submission" date="2021-01" db="EMBL/GenBank/DDBJ databases">
        <title>FDA dAtabase for Regulatory Grade micrObial Sequences (FDA-ARGOS): Supporting development and validation of Infectious Disease Dx tests.</title>
        <authorList>
            <person name="Sproer C."/>
            <person name="Gronow S."/>
            <person name="Severitt S."/>
            <person name="Schroder I."/>
            <person name="Tallon L."/>
            <person name="Sadzewicz L."/>
            <person name="Zhao X."/>
            <person name="Boylan J."/>
            <person name="Ott S."/>
            <person name="Bowen H."/>
            <person name="Vavikolanu K."/>
            <person name="Mehta A."/>
            <person name="Aluvathingal J."/>
            <person name="Nadendla S."/>
            <person name="Lowell S."/>
            <person name="Myers T."/>
            <person name="Yan Y."/>
            <person name="Sichtig H."/>
        </authorList>
    </citation>
    <scope>NUCLEOTIDE SEQUENCE [LARGE SCALE GENOMIC DNA]</scope>
    <source>
        <strain evidence="3 4">FDAARGOS_1131</strain>
    </source>
</reference>
<feature type="transmembrane region" description="Helical" evidence="2">
    <location>
        <begin position="774"/>
        <end position="792"/>
    </location>
</feature>
<dbReference type="InterPro" id="IPR019286">
    <property type="entry name" value="DUF2339_TM"/>
</dbReference>
<evidence type="ECO:0000313" key="4">
    <source>
        <dbReference type="Proteomes" id="UP000596202"/>
    </source>
</evidence>
<dbReference type="EMBL" id="CP068108">
    <property type="protein sequence ID" value="QQT99743.1"/>
    <property type="molecule type" value="Genomic_DNA"/>
</dbReference>
<dbReference type="AlphaFoldDB" id="A0A9Q6ZGD7"/>
<name>A0A9Q6ZGD7_MYROD</name>
<keyword evidence="2" id="KW-0472">Membrane</keyword>
<dbReference type="PANTHER" id="PTHR38434">
    <property type="entry name" value="BLL2549 PROTEIN"/>
    <property type="match status" value="1"/>
</dbReference>
<feature type="transmembrane region" description="Helical" evidence="2">
    <location>
        <begin position="743"/>
        <end position="762"/>
    </location>
</feature>
<feature type="coiled-coil region" evidence="1">
    <location>
        <begin position="30"/>
        <end position="57"/>
    </location>
</feature>
<feature type="transmembrane region" description="Helical" evidence="2">
    <location>
        <begin position="454"/>
        <end position="471"/>
    </location>
</feature>
<dbReference type="OrthoDB" id="666059at2"/>